<evidence type="ECO:0000256" key="4">
    <source>
        <dbReference type="ARBA" id="ARBA00022827"/>
    </source>
</evidence>
<feature type="domain" description="Acyl-CoA dehydrogenase/oxidase C-terminal" evidence="6">
    <location>
        <begin position="241"/>
        <end position="388"/>
    </location>
</feature>
<evidence type="ECO:0000256" key="3">
    <source>
        <dbReference type="ARBA" id="ARBA00022630"/>
    </source>
</evidence>
<feature type="domain" description="Acyl-CoA dehydrogenase/oxidase N-terminal" evidence="8">
    <location>
        <begin position="21"/>
        <end position="129"/>
    </location>
</feature>
<name>A0A7I7UQM5_MYCPV</name>
<dbReference type="Proteomes" id="UP000467252">
    <property type="component" value="Chromosome"/>
</dbReference>
<keyword evidence="4 5" id="KW-0274">FAD</keyword>
<dbReference type="PANTHER" id="PTHR43884:SF12">
    <property type="entry name" value="ISOVALERYL-COA DEHYDROGENASE, MITOCHONDRIAL-RELATED"/>
    <property type="match status" value="1"/>
</dbReference>
<dbReference type="Gene3D" id="2.40.110.10">
    <property type="entry name" value="Butyryl-CoA Dehydrogenase, subunit A, domain 2"/>
    <property type="match status" value="1"/>
</dbReference>
<organism evidence="9 10">
    <name type="scientific">Mycolicibacterium pulveris</name>
    <name type="common">Mycobacterium pulveris</name>
    <dbReference type="NCBI Taxonomy" id="36813"/>
    <lineage>
        <taxon>Bacteria</taxon>
        <taxon>Bacillati</taxon>
        <taxon>Actinomycetota</taxon>
        <taxon>Actinomycetes</taxon>
        <taxon>Mycobacteriales</taxon>
        <taxon>Mycobacteriaceae</taxon>
        <taxon>Mycolicibacterium</taxon>
    </lineage>
</organism>
<dbReference type="InterPro" id="IPR037069">
    <property type="entry name" value="AcylCoA_DH/ox_N_sf"/>
</dbReference>
<dbReference type="PANTHER" id="PTHR43884">
    <property type="entry name" value="ACYL-COA DEHYDROGENASE"/>
    <property type="match status" value="1"/>
</dbReference>
<dbReference type="InterPro" id="IPR009075">
    <property type="entry name" value="AcylCo_DH/oxidase_C"/>
</dbReference>
<keyword evidence="10" id="KW-1185">Reference proteome</keyword>
<dbReference type="InterPro" id="IPR013786">
    <property type="entry name" value="AcylCoA_DH/ox_N"/>
</dbReference>
<evidence type="ECO:0000313" key="9">
    <source>
        <dbReference type="EMBL" id="BBY83091.1"/>
    </source>
</evidence>
<dbReference type="Pfam" id="PF00441">
    <property type="entry name" value="Acyl-CoA_dh_1"/>
    <property type="match status" value="1"/>
</dbReference>
<evidence type="ECO:0000256" key="1">
    <source>
        <dbReference type="ARBA" id="ARBA00001974"/>
    </source>
</evidence>
<comment type="cofactor">
    <cofactor evidence="1 5">
        <name>FAD</name>
        <dbReference type="ChEBI" id="CHEBI:57692"/>
    </cofactor>
</comment>
<dbReference type="GO" id="GO:0050660">
    <property type="term" value="F:flavin adenine dinucleotide binding"/>
    <property type="evidence" value="ECO:0007669"/>
    <property type="project" value="InterPro"/>
</dbReference>
<dbReference type="Gene3D" id="1.20.140.10">
    <property type="entry name" value="Butyryl-CoA Dehydrogenase, subunit A, domain 3"/>
    <property type="match status" value="1"/>
</dbReference>
<evidence type="ECO:0000256" key="2">
    <source>
        <dbReference type="ARBA" id="ARBA00009347"/>
    </source>
</evidence>
<dbReference type="EMBL" id="AP022599">
    <property type="protein sequence ID" value="BBY83091.1"/>
    <property type="molecule type" value="Genomic_DNA"/>
</dbReference>
<reference evidence="9 10" key="1">
    <citation type="journal article" date="2019" name="Emerg. Microbes Infect.">
        <title>Comprehensive subspecies identification of 175 nontuberculous mycobacteria species based on 7547 genomic profiles.</title>
        <authorList>
            <person name="Matsumoto Y."/>
            <person name="Kinjo T."/>
            <person name="Motooka D."/>
            <person name="Nabeya D."/>
            <person name="Jung N."/>
            <person name="Uechi K."/>
            <person name="Horii T."/>
            <person name="Iida T."/>
            <person name="Fujita J."/>
            <person name="Nakamura S."/>
        </authorList>
    </citation>
    <scope>NUCLEOTIDE SEQUENCE [LARGE SCALE GENOMIC DNA]</scope>
    <source>
        <strain evidence="9 10">JCM 6370</strain>
    </source>
</reference>
<dbReference type="InterPro" id="IPR006091">
    <property type="entry name" value="Acyl-CoA_Oxase/DH_mid-dom"/>
</dbReference>
<dbReference type="AlphaFoldDB" id="A0A7I7UQM5"/>
<evidence type="ECO:0000256" key="5">
    <source>
        <dbReference type="RuleBase" id="RU362125"/>
    </source>
</evidence>
<evidence type="ECO:0000259" key="8">
    <source>
        <dbReference type="Pfam" id="PF02771"/>
    </source>
</evidence>
<dbReference type="PROSITE" id="PS00072">
    <property type="entry name" value="ACYL_COA_DH_1"/>
    <property type="match status" value="1"/>
</dbReference>
<dbReference type="InterPro" id="IPR006089">
    <property type="entry name" value="Acyl-CoA_DH_CS"/>
</dbReference>
<dbReference type="SUPFAM" id="SSF47203">
    <property type="entry name" value="Acyl-CoA dehydrogenase C-terminal domain-like"/>
    <property type="match status" value="1"/>
</dbReference>
<accession>A0A7I7UQM5</accession>
<dbReference type="RefSeq" id="WP_235674649.1">
    <property type="nucleotide sequence ID" value="NZ_AP022599.1"/>
</dbReference>
<dbReference type="InterPro" id="IPR046373">
    <property type="entry name" value="Acyl-CoA_Oxase/DH_mid-dom_sf"/>
</dbReference>
<evidence type="ECO:0000313" key="10">
    <source>
        <dbReference type="Proteomes" id="UP000467252"/>
    </source>
</evidence>
<evidence type="ECO:0000259" key="7">
    <source>
        <dbReference type="Pfam" id="PF02770"/>
    </source>
</evidence>
<proteinExistence type="inferred from homology"/>
<dbReference type="InterPro" id="IPR009100">
    <property type="entry name" value="AcylCoA_DH/oxidase_NM_dom_sf"/>
</dbReference>
<protein>
    <submittedName>
        <fullName evidence="9">Acyl-CoA dehydrogenase</fullName>
    </submittedName>
</protein>
<sequence>MNLIPAEALDEKAADLALLPEELALRDKAREVIATDVAPYAAATDLTGEFPHKQYRALVDAGLGALPIPVSDGGLGASSAAYAVVMEEIAAACGSTSLVYMTQMHAAWPIIRWGTPEQRAKHVPRLCVGDIYGSIAISEPSGGSDVSALSTTAQPVEEGFVLNGTKTFITSGDVAGVIVTFATIDRSAGRDGVVAFLVDPADGGVVAGAPFAKMGMHGSSTVELSFQDCVVPRSAVLGDVGKGFAIAMSSVVKTRLSAAAQGVGLAAAALRAGIAYAAERDLLHPKNDAGQFIQSELALLRAKVLSARLLLIQTARVIDAGKGTEVAEVSAAKLLCTELAVEVADRILELMGPDGDRRESAIQRLLRDALVTRIYDGTNEIQRLLIARDTYSRGRRT</sequence>
<dbReference type="GO" id="GO:0003995">
    <property type="term" value="F:acyl-CoA dehydrogenase activity"/>
    <property type="evidence" value="ECO:0007669"/>
    <property type="project" value="InterPro"/>
</dbReference>
<comment type="similarity">
    <text evidence="2 5">Belongs to the acyl-CoA dehydrogenase family.</text>
</comment>
<gene>
    <name evidence="9" type="ORF">MPUL_42490</name>
</gene>
<dbReference type="SUPFAM" id="SSF56645">
    <property type="entry name" value="Acyl-CoA dehydrogenase NM domain-like"/>
    <property type="match status" value="1"/>
</dbReference>
<feature type="domain" description="Acyl-CoA oxidase/dehydrogenase middle" evidence="7">
    <location>
        <begin position="135"/>
        <end position="229"/>
    </location>
</feature>
<keyword evidence="5" id="KW-0560">Oxidoreductase</keyword>
<dbReference type="PIRSF" id="PIRSF016578">
    <property type="entry name" value="HsaA"/>
    <property type="match status" value="1"/>
</dbReference>
<dbReference type="Pfam" id="PF02771">
    <property type="entry name" value="Acyl-CoA_dh_N"/>
    <property type="match status" value="1"/>
</dbReference>
<dbReference type="Pfam" id="PF02770">
    <property type="entry name" value="Acyl-CoA_dh_M"/>
    <property type="match status" value="1"/>
</dbReference>
<dbReference type="Gene3D" id="1.10.540.10">
    <property type="entry name" value="Acyl-CoA dehydrogenase/oxidase, N-terminal domain"/>
    <property type="match status" value="1"/>
</dbReference>
<keyword evidence="3 5" id="KW-0285">Flavoprotein</keyword>
<evidence type="ECO:0000259" key="6">
    <source>
        <dbReference type="Pfam" id="PF00441"/>
    </source>
</evidence>
<dbReference type="InterPro" id="IPR036250">
    <property type="entry name" value="AcylCo_DH-like_C"/>
</dbReference>